<accession>A0ABS5Y3X1</accession>
<protein>
    <submittedName>
        <fullName evidence="1">AAA-like domain-containing protein</fullName>
    </submittedName>
</protein>
<dbReference type="EMBL" id="JADOER010000009">
    <property type="protein sequence ID" value="MBT9312525.1"/>
    <property type="molecule type" value="Genomic_DNA"/>
</dbReference>
<comment type="caution">
    <text evidence="1">The sequence shown here is derived from an EMBL/GenBank/DDBJ whole genome shotgun (WGS) entry which is preliminary data.</text>
</comment>
<name>A0ABS5Y3X1_9CYAN</name>
<keyword evidence="2" id="KW-1185">Reference proteome</keyword>
<dbReference type="Pfam" id="PF14516">
    <property type="entry name" value="AAA_35"/>
    <property type="match status" value="1"/>
</dbReference>
<proteinExistence type="predicted"/>
<gene>
    <name evidence="1" type="ORF">IXB28_09930</name>
</gene>
<reference evidence="1 2" key="1">
    <citation type="journal article" date="2021" name="Mar. Drugs">
        <title>Genome Reduction and Secondary Metabolism of the Marine Sponge-Associated Cyanobacterium Leptothoe.</title>
        <authorList>
            <person name="Konstantinou D."/>
            <person name="Popin R.V."/>
            <person name="Fewer D.P."/>
            <person name="Sivonen K."/>
            <person name="Gkelis S."/>
        </authorList>
    </citation>
    <scope>NUCLEOTIDE SEQUENCE [LARGE SCALE GENOMIC DNA]</scope>
    <source>
        <strain evidence="1 2">TAU-MAC 1615</strain>
    </source>
</reference>
<dbReference type="RefSeq" id="WP_215618671.1">
    <property type="nucleotide sequence ID" value="NZ_JADOER010000009.1"/>
</dbReference>
<sequence length="140" mass="15604">MVLPPFTPEQVQILALNYGLEWSRIEATELCNLVGGKPYLVHLAVHHIWSGETSIGEVLDAPLVCGIFASYLQQQLRRLQQVPRLAKVFSQVVSNQLSHSRTALDQLQSMGLVRLAGHHPQPACNLFANYFCTQYAYGEG</sequence>
<evidence type="ECO:0000313" key="1">
    <source>
        <dbReference type="EMBL" id="MBT9312525.1"/>
    </source>
</evidence>
<organism evidence="1 2">
    <name type="scientific">Leptothoe kymatousa TAU-MAC 1615</name>
    <dbReference type="NCBI Taxonomy" id="2364775"/>
    <lineage>
        <taxon>Bacteria</taxon>
        <taxon>Bacillati</taxon>
        <taxon>Cyanobacteriota</taxon>
        <taxon>Cyanophyceae</taxon>
        <taxon>Nodosilineales</taxon>
        <taxon>Cymatolegaceae</taxon>
        <taxon>Leptothoe</taxon>
        <taxon>Leptothoe kymatousa</taxon>
    </lineage>
</organism>
<evidence type="ECO:0000313" key="2">
    <source>
        <dbReference type="Proteomes" id="UP001196661"/>
    </source>
</evidence>
<dbReference type="Proteomes" id="UP001196661">
    <property type="component" value="Unassembled WGS sequence"/>
</dbReference>